<dbReference type="InterPro" id="IPR001709">
    <property type="entry name" value="Flavoprot_Pyr_Nucl_cyt_Rdtase"/>
</dbReference>
<dbReference type="PROSITE" id="PS51384">
    <property type="entry name" value="FAD_FR"/>
    <property type="match status" value="1"/>
</dbReference>
<dbReference type="CDD" id="cd06187">
    <property type="entry name" value="O2ase_reductase_like"/>
    <property type="match status" value="1"/>
</dbReference>
<reference evidence="5 6" key="1">
    <citation type="submission" date="2019-07" db="EMBL/GenBank/DDBJ databases">
        <title>complete genome sequencing of Ornithinimicrobium sp. H23M54.</title>
        <authorList>
            <person name="Bae J.-W."/>
            <person name="Lee S.-Y."/>
        </authorList>
    </citation>
    <scope>NUCLEOTIDE SEQUENCE [LARGE SCALE GENOMIC DNA]</scope>
    <source>
        <strain evidence="5 6">H23M54</strain>
    </source>
</reference>
<evidence type="ECO:0000313" key="6">
    <source>
        <dbReference type="Proteomes" id="UP000315395"/>
    </source>
</evidence>
<keyword evidence="2" id="KW-0408">Iron</keyword>
<keyword evidence="2" id="KW-0479">Metal-binding</keyword>
<dbReference type="InterPro" id="IPR017927">
    <property type="entry name" value="FAD-bd_FR_type"/>
</dbReference>
<dbReference type="Pfam" id="PF00175">
    <property type="entry name" value="NAD_binding_1"/>
    <property type="match status" value="1"/>
</dbReference>
<keyword evidence="3" id="KW-0411">Iron-sulfur</keyword>
<dbReference type="Gene3D" id="2.40.30.10">
    <property type="entry name" value="Translation factors"/>
    <property type="match status" value="1"/>
</dbReference>
<evidence type="ECO:0000256" key="3">
    <source>
        <dbReference type="ARBA" id="ARBA00023014"/>
    </source>
</evidence>
<dbReference type="InterPro" id="IPR017938">
    <property type="entry name" value="Riboflavin_synthase-like_b-brl"/>
</dbReference>
<gene>
    <name evidence="5" type="ORF">FNH13_01865</name>
</gene>
<dbReference type="Gene3D" id="3.40.50.80">
    <property type="entry name" value="Nucleotide-binding domain of ferredoxin-NADP reductase (FNR) module"/>
    <property type="match status" value="1"/>
</dbReference>
<dbReference type="SUPFAM" id="SSF52343">
    <property type="entry name" value="Ferredoxin reductase-like, C-terminal NADP-linked domain"/>
    <property type="match status" value="1"/>
</dbReference>
<comment type="cofactor">
    <cofactor evidence="1">
        <name>FAD</name>
        <dbReference type="ChEBI" id="CHEBI:57692"/>
    </cofactor>
</comment>
<dbReference type="InterPro" id="IPR008333">
    <property type="entry name" value="Cbr1-like_FAD-bd_dom"/>
</dbReference>
<dbReference type="InterPro" id="IPR001433">
    <property type="entry name" value="OxRdtase_FAD/NAD-bd"/>
</dbReference>
<dbReference type="PANTHER" id="PTHR47354:SF5">
    <property type="entry name" value="PROTEIN RFBI"/>
    <property type="match status" value="1"/>
</dbReference>
<dbReference type="AlphaFoldDB" id="A0A516G6R8"/>
<dbReference type="PANTHER" id="PTHR47354">
    <property type="entry name" value="NADH OXIDOREDUCTASE HCR"/>
    <property type="match status" value="1"/>
</dbReference>
<evidence type="ECO:0000256" key="1">
    <source>
        <dbReference type="ARBA" id="ARBA00001974"/>
    </source>
</evidence>
<dbReference type="PRINTS" id="PR00371">
    <property type="entry name" value="FPNCR"/>
</dbReference>
<evidence type="ECO:0000313" key="5">
    <source>
        <dbReference type="EMBL" id="QDO87227.1"/>
    </source>
</evidence>
<proteinExistence type="predicted"/>
<sequence>MPLAAVPEELLHAVVARERVTPVITELTLEPLGATLEYLPGQYVLVCDEDYRVPVRSYSLASAPEPGGRLTLLVTRVEGGATSVWLADEVSTGDRVLVSGPYGTFVANTEAGRPVLCLAGGSGLAPVRALAQDAVRRGVPDPFTVFFSGRTEQDLIDQETFRDWGREHPRFRYLRTLTGAAGPAPLGRVGTVLPELVDDLSEHEIFIAGAPGFVAAGVRVARDLGCRPGRLHTEEFYAEPQPWGTEMSGE</sequence>
<feature type="domain" description="FAD-binding FR-type" evidence="4">
    <location>
        <begin position="7"/>
        <end position="108"/>
    </location>
</feature>
<dbReference type="OrthoDB" id="4307358at2"/>
<evidence type="ECO:0000256" key="2">
    <source>
        <dbReference type="ARBA" id="ARBA00022714"/>
    </source>
</evidence>
<dbReference type="Pfam" id="PF00970">
    <property type="entry name" value="FAD_binding_6"/>
    <property type="match status" value="1"/>
</dbReference>
<keyword evidence="6" id="KW-1185">Reference proteome</keyword>
<keyword evidence="2" id="KW-0001">2Fe-2S</keyword>
<dbReference type="GO" id="GO:0016491">
    <property type="term" value="F:oxidoreductase activity"/>
    <property type="evidence" value="ECO:0007669"/>
    <property type="project" value="InterPro"/>
</dbReference>
<dbReference type="RefSeq" id="WP_143781885.1">
    <property type="nucleotide sequence ID" value="NZ_CP041616.1"/>
</dbReference>
<organism evidence="5 6">
    <name type="scientific">Ornithinimicrobium ciconiae</name>
    <dbReference type="NCBI Taxonomy" id="2594265"/>
    <lineage>
        <taxon>Bacteria</taxon>
        <taxon>Bacillati</taxon>
        <taxon>Actinomycetota</taxon>
        <taxon>Actinomycetes</taxon>
        <taxon>Micrococcales</taxon>
        <taxon>Ornithinimicrobiaceae</taxon>
        <taxon>Ornithinimicrobium</taxon>
    </lineage>
</organism>
<dbReference type="SUPFAM" id="SSF63380">
    <property type="entry name" value="Riboflavin synthase domain-like"/>
    <property type="match status" value="1"/>
</dbReference>
<dbReference type="KEGG" id="orz:FNH13_01865"/>
<dbReference type="EMBL" id="CP041616">
    <property type="protein sequence ID" value="QDO87227.1"/>
    <property type="molecule type" value="Genomic_DNA"/>
</dbReference>
<dbReference type="PRINTS" id="PR00410">
    <property type="entry name" value="PHEHYDRXLASE"/>
</dbReference>
<dbReference type="Proteomes" id="UP000315395">
    <property type="component" value="Chromosome"/>
</dbReference>
<protein>
    <recommendedName>
        <fullName evidence="4">FAD-binding FR-type domain-containing protein</fullName>
    </recommendedName>
</protein>
<accession>A0A516G6R8</accession>
<evidence type="ECO:0000259" key="4">
    <source>
        <dbReference type="PROSITE" id="PS51384"/>
    </source>
</evidence>
<name>A0A516G6R8_9MICO</name>
<dbReference type="InterPro" id="IPR050415">
    <property type="entry name" value="MRET"/>
</dbReference>
<dbReference type="InterPro" id="IPR039261">
    <property type="entry name" value="FNR_nucleotide-bd"/>
</dbReference>
<dbReference type="GO" id="GO:0051537">
    <property type="term" value="F:2 iron, 2 sulfur cluster binding"/>
    <property type="evidence" value="ECO:0007669"/>
    <property type="project" value="UniProtKB-KW"/>
</dbReference>